<dbReference type="Proteomes" id="UP001248581">
    <property type="component" value="Chromosome"/>
</dbReference>
<keyword evidence="2" id="KW-1185">Reference proteome</keyword>
<dbReference type="EMBL" id="CP134146">
    <property type="protein sequence ID" value="WNC68728.1"/>
    <property type="molecule type" value="Genomic_DNA"/>
</dbReference>
<evidence type="ECO:0000313" key="1">
    <source>
        <dbReference type="EMBL" id="WNC68728.1"/>
    </source>
</evidence>
<evidence type="ECO:0000313" key="2">
    <source>
        <dbReference type="Proteomes" id="UP001248581"/>
    </source>
</evidence>
<evidence type="ECO:0008006" key="3">
    <source>
        <dbReference type="Google" id="ProtNLM"/>
    </source>
</evidence>
<accession>A0ABY9TKE8</accession>
<protein>
    <recommendedName>
        <fullName evidence="3">Transposon Tn7 transposition protein TnsD C-termianl domain-containing protein</fullName>
    </recommendedName>
</protein>
<organism evidence="1 2">
    <name type="scientific">Thalassotalea nanhaiensis</name>
    <dbReference type="NCBI Taxonomy" id="3065648"/>
    <lineage>
        <taxon>Bacteria</taxon>
        <taxon>Pseudomonadati</taxon>
        <taxon>Pseudomonadota</taxon>
        <taxon>Gammaproteobacteria</taxon>
        <taxon>Alteromonadales</taxon>
        <taxon>Colwelliaceae</taxon>
        <taxon>Thalassotalea</taxon>
    </lineage>
</organism>
<gene>
    <name evidence="1" type="ORF">RI845_00940</name>
</gene>
<dbReference type="RefSeq" id="WP_348387882.1">
    <property type="nucleotide sequence ID" value="NZ_CP134146.1"/>
</dbReference>
<sequence>MWHDKIGILPETLKVYGTIDEPSILNSLRIIGMANTPKRLFEYPFGFANDLRNFLFGRSIRMKNSAAHGIRVTFCPCCIEKNIKKLGFAYFKIHWFNNTYCTVHHSPLYELKTSFYSRAKAIKAIDIILRGKIPQDASIITQHNDLKVIQQNNVNNHFAGCFTRELNKKFPWPVNFDDNSWDMSSDEIAEIQDNFEYLHKRYPYTLERIFKNKAKVIDVLLGVFNRNAISGKVIKLRSSSCQICTNYNCILNLTIKRPTPSSQLADLCTQNQFALLDSLGASPRYRNKNLEEKAAHMSLEDKIKVVGTKGEERLQLEKKWSIELEEKFLFRGWFDESLM</sequence>
<reference evidence="2" key="1">
    <citation type="submission" date="2023-09" db="EMBL/GenBank/DDBJ databases">
        <authorList>
            <person name="Li S."/>
            <person name="Li X."/>
            <person name="Zhang C."/>
            <person name="Zhao Z."/>
        </authorList>
    </citation>
    <scope>NUCLEOTIDE SEQUENCE [LARGE SCALE GENOMIC DNA]</scope>
    <source>
        <strain evidence="2">SQ345</strain>
    </source>
</reference>
<name>A0ABY9TKE8_9GAMM</name>
<proteinExistence type="predicted"/>